<dbReference type="EMBL" id="CAJNDS010001746">
    <property type="protein sequence ID" value="CAE7275689.1"/>
    <property type="molecule type" value="Genomic_DNA"/>
</dbReference>
<dbReference type="AlphaFoldDB" id="A0A812N212"/>
<protein>
    <submittedName>
        <fullName evidence="1">Uncharacterized protein</fullName>
    </submittedName>
</protein>
<comment type="caution">
    <text evidence="1">The sequence shown here is derived from an EMBL/GenBank/DDBJ whole genome shotgun (WGS) entry which is preliminary data.</text>
</comment>
<dbReference type="Proteomes" id="UP000604046">
    <property type="component" value="Unassembled WGS sequence"/>
</dbReference>
<sequence length="169" mass="18851">MGAGAGAMMENLTKPETIEKMKDVPDAHIQQAAETLPEEALAIFKRIVEAAEAAKPKLKKREALKKLGNSDAADQMDMCLCFWDEAKAKALLQKEVDKGAISAVPDELNGAIMAVSDVAWKTPEDAKKWTSYLKEISALFFEHRRRNSWSTVSTCGIRRQWTLGWRATR</sequence>
<proteinExistence type="predicted"/>
<dbReference type="OrthoDB" id="10460901at2759"/>
<gene>
    <name evidence="1" type="ORF">SNAT2548_LOCUS14621</name>
</gene>
<evidence type="ECO:0000313" key="2">
    <source>
        <dbReference type="Proteomes" id="UP000604046"/>
    </source>
</evidence>
<name>A0A812N212_9DINO</name>
<keyword evidence="2" id="KW-1185">Reference proteome</keyword>
<evidence type="ECO:0000313" key="1">
    <source>
        <dbReference type="EMBL" id="CAE7275689.1"/>
    </source>
</evidence>
<reference evidence="1" key="1">
    <citation type="submission" date="2021-02" db="EMBL/GenBank/DDBJ databases">
        <authorList>
            <person name="Dougan E. K."/>
            <person name="Rhodes N."/>
            <person name="Thang M."/>
            <person name="Chan C."/>
        </authorList>
    </citation>
    <scope>NUCLEOTIDE SEQUENCE</scope>
</reference>
<organism evidence="1 2">
    <name type="scientific">Symbiodinium natans</name>
    <dbReference type="NCBI Taxonomy" id="878477"/>
    <lineage>
        <taxon>Eukaryota</taxon>
        <taxon>Sar</taxon>
        <taxon>Alveolata</taxon>
        <taxon>Dinophyceae</taxon>
        <taxon>Suessiales</taxon>
        <taxon>Symbiodiniaceae</taxon>
        <taxon>Symbiodinium</taxon>
    </lineage>
</organism>
<accession>A0A812N212</accession>